<reference evidence="3" key="1">
    <citation type="journal article" date="2019" name="Int. J. Syst. Evol. Microbiol.">
        <title>The Global Catalogue of Microorganisms (GCM) 10K type strain sequencing project: providing services to taxonomists for standard genome sequencing and annotation.</title>
        <authorList>
            <consortium name="The Broad Institute Genomics Platform"/>
            <consortium name="The Broad Institute Genome Sequencing Center for Infectious Disease"/>
            <person name="Wu L."/>
            <person name="Ma J."/>
        </authorList>
    </citation>
    <scope>NUCLEOTIDE SEQUENCE [LARGE SCALE GENOMIC DNA]</scope>
    <source>
        <strain evidence="3">KCTC 42498</strain>
    </source>
</reference>
<dbReference type="EMBL" id="JBHULU010000003">
    <property type="protein sequence ID" value="MFD2512802.1"/>
    <property type="molecule type" value="Genomic_DNA"/>
</dbReference>
<evidence type="ECO:0000313" key="2">
    <source>
        <dbReference type="EMBL" id="MFD2512802.1"/>
    </source>
</evidence>
<organism evidence="2 3">
    <name type="scientific">Pontibacter locisalis</name>
    <dbReference type="NCBI Taxonomy" id="1719035"/>
    <lineage>
        <taxon>Bacteria</taxon>
        <taxon>Pseudomonadati</taxon>
        <taxon>Bacteroidota</taxon>
        <taxon>Cytophagia</taxon>
        <taxon>Cytophagales</taxon>
        <taxon>Hymenobacteraceae</taxon>
        <taxon>Pontibacter</taxon>
    </lineage>
</organism>
<dbReference type="RefSeq" id="WP_377503264.1">
    <property type="nucleotide sequence ID" value="NZ_JBHULU010000003.1"/>
</dbReference>
<protein>
    <submittedName>
        <fullName evidence="2">Uncharacterized protein</fullName>
    </submittedName>
</protein>
<evidence type="ECO:0000313" key="3">
    <source>
        <dbReference type="Proteomes" id="UP001597544"/>
    </source>
</evidence>
<accession>A0ABW5IIJ5</accession>
<sequence>MKISNKLLLGLLILVLASITVLLGVAKMYAEPGGEKTEVVAPPPAPEAPNVSE</sequence>
<name>A0ABW5IIJ5_9BACT</name>
<keyword evidence="3" id="KW-1185">Reference proteome</keyword>
<gene>
    <name evidence="2" type="ORF">ACFSRY_02880</name>
</gene>
<evidence type="ECO:0000256" key="1">
    <source>
        <dbReference type="SAM" id="MobiDB-lite"/>
    </source>
</evidence>
<proteinExistence type="predicted"/>
<comment type="caution">
    <text evidence="2">The sequence shown here is derived from an EMBL/GenBank/DDBJ whole genome shotgun (WGS) entry which is preliminary data.</text>
</comment>
<feature type="region of interest" description="Disordered" evidence="1">
    <location>
        <begin position="34"/>
        <end position="53"/>
    </location>
</feature>
<dbReference type="Proteomes" id="UP001597544">
    <property type="component" value="Unassembled WGS sequence"/>
</dbReference>